<dbReference type="SUPFAM" id="SSF55729">
    <property type="entry name" value="Acyl-CoA N-acyltransferases (Nat)"/>
    <property type="match status" value="2"/>
</dbReference>
<comment type="catalytic activity">
    <reaction evidence="4">
        <text>1D-myo-inositol 2-(L-cysteinylamino)-2-deoxy-alpha-D-glucopyranoside + acetyl-CoA = mycothiol + CoA + H(+)</text>
        <dbReference type="Rhea" id="RHEA:26172"/>
        <dbReference type="ChEBI" id="CHEBI:15378"/>
        <dbReference type="ChEBI" id="CHEBI:16768"/>
        <dbReference type="ChEBI" id="CHEBI:57287"/>
        <dbReference type="ChEBI" id="CHEBI:57288"/>
        <dbReference type="ChEBI" id="CHEBI:58887"/>
        <dbReference type="EC" id="2.3.1.189"/>
    </reaction>
</comment>
<feature type="binding site" evidence="4">
    <location>
        <position position="29"/>
    </location>
    <ligand>
        <name>1D-myo-inositol 2-(L-cysteinylamino)-2-deoxy-alpha-D-glucopyranoside</name>
        <dbReference type="ChEBI" id="CHEBI:58887"/>
    </ligand>
</feature>
<dbReference type="PANTHER" id="PTHR43877:SF2">
    <property type="entry name" value="AMINOALKYLPHOSPHONATE N-ACETYLTRANSFERASE-RELATED"/>
    <property type="match status" value="1"/>
</dbReference>
<dbReference type="EC" id="2.3.1.189" evidence="4"/>
<comment type="caution">
    <text evidence="4">Lacks conserved residue(s) required for the propagation of feature annotation.</text>
</comment>
<reference evidence="6 7" key="1">
    <citation type="submission" date="2017-10" db="EMBL/GenBank/DDBJ databases">
        <title>Sequencing the genomes of 1000 actinobacteria strains.</title>
        <authorList>
            <person name="Klenk H.-P."/>
        </authorList>
    </citation>
    <scope>NUCLEOTIDE SEQUENCE [LARGE SCALE GENOMIC DNA]</scope>
    <source>
        <strain evidence="6 7">DSM 15597</strain>
    </source>
</reference>
<comment type="caution">
    <text evidence="6">The sequence shown here is derived from an EMBL/GenBank/DDBJ whole genome shotgun (WGS) entry which is preliminary data.</text>
</comment>
<comment type="subunit">
    <text evidence="4">Monomer.</text>
</comment>
<protein>
    <recommendedName>
        <fullName evidence="4">Mycothiol acetyltransferase</fullName>
        <shortName evidence="4">MSH acetyltransferase</shortName>
        <ecNumber evidence="4">2.3.1.189</ecNumber>
    </recommendedName>
    <alternativeName>
        <fullName evidence="4">Mycothiol synthase</fullName>
    </alternativeName>
</protein>
<dbReference type="GO" id="GO:0035447">
    <property type="term" value="F:mycothiol synthase activity"/>
    <property type="evidence" value="ECO:0007669"/>
    <property type="project" value="UniProtKB-UniRule"/>
</dbReference>
<evidence type="ECO:0000256" key="1">
    <source>
        <dbReference type="ARBA" id="ARBA00022679"/>
    </source>
</evidence>
<dbReference type="CDD" id="cd04301">
    <property type="entry name" value="NAT_SF"/>
    <property type="match status" value="1"/>
</dbReference>
<gene>
    <name evidence="4" type="primary">mshD</name>
    <name evidence="6" type="ORF">ATK74_2252</name>
</gene>
<dbReference type="RefSeq" id="WP_098461086.1">
    <property type="nucleotide sequence ID" value="NZ_PDJC01000001.1"/>
</dbReference>
<dbReference type="InterPro" id="IPR016181">
    <property type="entry name" value="Acyl_CoA_acyltransferase"/>
</dbReference>
<evidence type="ECO:0000256" key="4">
    <source>
        <dbReference type="HAMAP-Rule" id="MF_01698"/>
    </source>
</evidence>
<keyword evidence="7" id="KW-1185">Reference proteome</keyword>
<feature type="binding site" evidence="4">
    <location>
        <begin position="66"/>
        <end position="68"/>
    </location>
    <ligand>
        <name>acetyl-CoA</name>
        <dbReference type="ChEBI" id="CHEBI:57288"/>
        <label>1</label>
    </ligand>
</feature>
<accession>A0A2A9CVR7</accession>
<feature type="binding site" evidence="4">
    <location>
        <position position="260"/>
    </location>
    <ligand>
        <name>1D-myo-inositol 2-(L-cysteinylamino)-2-deoxy-alpha-D-glucopyranoside</name>
        <dbReference type="ChEBI" id="CHEBI:58887"/>
    </ligand>
</feature>
<dbReference type="Pfam" id="PF00583">
    <property type="entry name" value="Acetyltransf_1"/>
    <property type="match status" value="1"/>
</dbReference>
<feature type="domain" description="N-acetyltransferase" evidence="5">
    <location>
        <begin position="1"/>
        <end position="152"/>
    </location>
</feature>
<evidence type="ECO:0000313" key="7">
    <source>
        <dbReference type="Proteomes" id="UP000226079"/>
    </source>
</evidence>
<proteinExistence type="inferred from homology"/>
<feature type="domain" description="N-acetyltransferase" evidence="5">
    <location>
        <begin position="149"/>
        <end position="294"/>
    </location>
</feature>
<feature type="binding site" evidence="4">
    <location>
        <begin position="233"/>
        <end position="239"/>
    </location>
    <ligand>
        <name>acetyl-CoA</name>
        <dbReference type="ChEBI" id="CHEBI:57288"/>
        <label>2</label>
    </ligand>
</feature>
<dbReference type="AlphaFoldDB" id="A0A2A9CVR7"/>
<sequence length="294" mass="31529">MNLTSSQAEQILALADRAYAADGCAPLNEEARFAIAGTPAEHLLAEQDGVIVGYLQWQPAFGTGQLVVDPHFRRRGLGGALVEQLIEGLADPTLGLAGSESGEWGLWSFGDLPAAREFAAALGFRPSRTLLVMRRPLADLQPSPIPEGLQLRGFQPGDRDAFLALNAEAFAEHPEQGALDADGLAQRMAEDWFDPDGLLLAFDADGLVGFHWTKLAEPGTGEVYVIGTAARVRGRGYGRVLLDAGLAHLAAAGATEVLLYVDSAEQIPVRMYEGAGFLIDHRDLLYTKPAQENR</sequence>
<feature type="binding site" evidence="4">
    <location>
        <begin position="226"/>
        <end position="228"/>
    </location>
    <ligand>
        <name>acetyl-CoA</name>
        <dbReference type="ChEBI" id="CHEBI:57288"/>
        <label>2</label>
    </ligand>
</feature>
<organism evidence="6 7">
    <name type="scientific">Propionicimonas paludicola</name>
    <dbReference type="NCBI Taxonomy" id="185243"/>
    <lineage>
        <taxon>Bacteria</taxon>
        <taxon>Bacillati</taxon>
        <taxon>Actinomycetota</taxon>
        <taxon>Actinomycetes</taxon>
        <taxon>Propionibacteriales</taxon>
        <taxon>Nocardioidaceae</taxon>
        <taxon>Propionicimonas</taxon>
    </lineage>
</organism>
<feature type="binding site" evidence="4">
    <location>
        <position position="214"/>
    </location>
    <ligand>
        <name>1D-myo-inositol 2-(L-cysteinylamino)-2-deoxy-alpha-D-glucopyranoside</name>
        <dbReference type="ChEBI" id="CHEBI:58887"/>
    </ligand>
</feature>
<dbReference type="PANTHER" id="PTHR43877">
    <property type="entry name" value="AMINOALKYLPHOSPHONATE N-ACETYLTRANSFERASE-RELATED-RELATED"/>
    <property type="match status" value="1"/>
</dbReference>
<dbReference type="Gene3D" id="3.40.630.30">
    <property type="match status" value="1"/>
</dbReference>
<comment type="function">
    <text evidence="4">Catalyzes the transfer of acetyl from acetyl-CoA to desacetylmycothiol (Cys-GlcN-Ins) to form mycothiol.</text>
</comment>
<dbReference type="InterPro" id="IPR000182">
    <property type="entry name" value="GNAT_dom"/>
</dbReference>
<dbReference type="InterPro" id="IPR017813">
    <property type="entry name" value="Mycothiol_AcTrfase"/>
</dbReference>
<dbReference type="OrthoDB" id="3208058at2"/>
<feature type="binding site" evidence="4">
    <location>
        <position position="175"/>
    </location>
    <ligand>
        <name>1D-myo-inositol 2-(L-cysteinylamino)-2-deoxy-alpha-D-glucopyranoside</name>
        <dbReference type="ChEBI" id="CHEBI:58887"/>
    </ligand>
</feature>
<keyword evidence="2 4" id="KW-0677">Repeat</keyword>
<dbReference type="PIRSF" id="PIRSF021524">
    <property type="entry name" value="MSH_acetyltransferase"/>
    <property type="match status" value="1"/>
</dbReference>
<dbReference type="HAMAP" id="MF_01698">
    <property type="entry name" value="MshD"/>
    <property type="match status" value="1"/>
</dbReference>
<name>A0A2A9CVR7_9ACTN</name>
<evidence type="ECO:0000256" key="3">
    <source>
        <dbReference type="ARBA" id="ARBA00023315"/>
    </source>
</evidence>
<evidence type="ECO:0000259" key="5">
    <source>
        <dbReference type="PROSITE" id="PS51186"/>
    </source>
</evidence>
<keyword evidence="3 4" id="KW-0012">Acyltransferase</keyword>
<dbReference type="Pfam" id="PF13508">
    <property type="entry name" value="Acetyltransf_7"/>
    <property type="match status" value="1"/>
</dbReference>
<dbReference type="Proteomes" id="UP000226079">
    <property type="component" value="Unassembled WGS sequence"/>
</dbReference>
<evidence type="ECO:0000256" key="2">
    <source>
        <dbReference type="ARBA" id="ARBA00022737"/>
    </source>
</evidence>
<dbReference type="EMBL" id="PDJC01000001">
    <property type="protein sequence ID" value="PFG17679.1"/>
    <property type="molecule type" value="Genomic_DNA"/>
</dbReference>
<comment type="similarity">
    <text evidence="4">Belongs to the acetyltransferase family. MshD subfamily.</text>
</comment>
<keyword evidence="1 4" id="KW-0808">Transferase</keyword>
<feature type="binding site" evidence="4">
    <location>
        <position position="222"/>
    </location>
    <ligand>
        <name>1D-myo-inositol 2-(L-cysteinylamino)-2-deoxy-alpha-D-glucopyranoside</name>
        <dbReference type="ChEBI" id="CHEBI:58887"/>
    </ligand>
</feature>
<dbReference type="InterPro" id="IPR050832">
    <property type="entry name" value="Bact_Acetyltransf"/>
</dbReference>
<dbReference type="NCBIfam" id="TIGR03448">
    <property type="entry name" value="mycothiol_MshD"/>
    <property type="match status" value="1"/>
</dbReference>
<dbReference type="GO" id="GO:0010125">
    <property type="term" value="P:mycothiol biosynthetic process"/>
    <property type="evidence" value="ECO:0007669"/>
    <property type="project" value="UniProtKB-UniRule"/>
</dbReference>
<dbReference type="PROSITE" id="PS51186">
    <property type="entry name" value="GNAT"/>
    <property type="match status" value="2"/>
</dbReference>
<evidence type="ECO:0000313" key="6">
    <source>
        <dbReference type="EMBL" id="PFG17679.1"/>
    </source>
</evidence>